<organism evidence="1 2">
    <name type="scientific">Anabaena subtropica FACHB-260</name>
    <dbReference type="NCBI Taxonomy" id="2692884"/>
    <lineage>
        <taxon>Bacteria</taxon>
        <taxon>Bacillati</taxon>
        <taxon>Cyanobacteriota</taxon>
        <taxon>Cyanophyceae</taxon>
        <taxon>Nostocales</taxon>
        <taxon>Nostocaceae</taxon>
        <taxon>Anabaena</taxon>
    </lineage>
</organism>
<dbReference type="NCBIfam" id="TIGR02242">
    <property type="entry name" value="tail_TIGR02242"/>
    <property type="match status" value="1"/>
</dbReference>
<name>A0ABR8CMY7_9NOST</name>
<evidence type="ECO:0000313" key="2">
    <source>
        <dbReference type="Proteomes" id="UP000607281"/>
    </source>
</evidence>
<dbReference type="RefSeq" id="WP_190406253.1">
    <property type="nucleotide sequence ID" value="NZ_JACJRF010000007.1"/>
</dbReference>
<proteinExistence type="predicted"/>
<gene>
    <name evidence="1" type="ORF">H6G18_06460</name>
</gene>
<dbReference type="Pfam" id="PF09684">
    <property type="entry name" value="Tail_P2_I"/>
    <property type="match status" value="1"/>
</dbReference>
<dbReference type="InterPro" id="IPR011748">
    <property type="entry name" value="Unchr_phage_tail-like"/>
</dbReference>
<accession>A0ABR8CMY7</accession>
<sequence>MVQSRSTPAVKIDLTPMQIPEAVPEAGLAAFTMAEGVNVTGHSLLLHPGQPSEMVVQIKNLQQRPLRLNLRVEGDFPAEWYRIGTEGNEIAPGEQMQAVVYFQIPVTFFEDQQAIAPGKKDKLTLNYHNFIVIHLDPGTDDEHIEKSDPFGLYIRPWSVYMEFLPILYREVDFIGRFMKIFEQTYQPVVDSFNIMWANLDPLTAPQALLPFLAHWVAWPIDSGWDLNQQRRLIRRAVELYRWRGTRKGLRLYLHLYTGLPLDENLPNEADKHISITEPFGKSFIIGEAELGNAVLAGGKAYHFVVRLRPEVPNTIHEQLIRRIIEQEKPAFCTYELTIENPHS</sequence>
<keyword evidence="2" id="KW-1185">Reference proteome</keyword>
<evidence type="ECO:0000313" key="1">
    <source>
        <dbReference type="EMBL" id="MBD2343788.1"/>
    </source>
</evidence>
<protein>
    <submittedName>
        <fullName evidence="1">Phage tail protein</fullName>
    </submittedName>
</protein>
<comment type="caution">
    <text evidence="1">The sequence shown here is derived from an EMBL/GenBank/DDBJ whole genome shotgun (WGS) entry which is preliminary data.</text>
</comment>
<dbReference type="InterPro" id="IPR006521">
    <property type="entry name" value="Tail_protein_I"/>
</dbReference>
<dbReference type="Proteomes" id="UP000607281">
    <property type="component" value="Unassembled WGS sequence"/>
</dbReference>
<reference evidence="1 2" key="1">
    <citation type="journal article" date="2020" name="ISME J.">
        <title>Comparative genomics reveals insights into cyanobacterial evolution and habitat adaptation.</title>
        <authorList>
            <person name="Chen M.Y."/>
            <person name="Teng W.K."/>
            <person name="Zhao L."/>
            <person name="Hu C.X."/>
            <person name="Zhou Y.K."/>
            <person name="Han B.P."/>
            <person name="Song L.R."/>
            <person name="Shu W.S."/>
        </authorList>
    </citation>
    <scope>NUCLEOTIDE SEQUENCE [LARGE SCALE GENOMIC DNA]</scope>
    <source>
        <strain evidence="1 2">FACHB-260</strain>
    </source>
</reference>
<dbReference type="EMBL" id="JACJRF010000007">
    <property type="protein sequence ID" value="MBD2343788.1"/>
    <property type="molecule type" value="Genomic_DNA"/>
</dbReference>